<dbReference type="SUPFAM" id="SSF56112">
    <property type="entry name" value="Protein kinase-like (PK-like)"/>
    <property type="match status" value="1"/>
</dbReference>
<dbReference type="PRINTS" id="PR00109">
    <property type="entry name" value="TYRKINASE"/>
</dbReference>
<dbReference type="Gene3D" id="1.10.10.60">
    <property type="entry name" value="Homeodomain-like"/>
    <property type="match status" value="1"/>
</dbReference>
<gene>
    <name evidence="2" type="ORF">RCL2_002940700</name>
</gene>
<evidence type="ECO:0000313" key="3">
    <source>
        <dbReference type="Proteomes" id="UP000615446"/>
    </source>
</evidence>
<accession>A0A8H3MBV3</accession>
<feature type="domain" description="Protein kinase" evidence="1">
    <location>
        <begin position="33"/>
        <end position="305"/>
    </location>
</feature>
<protein>
    <submittedName>
        <fullName evidence="2">Kinase-like domain-containing protein</fullName>
    </submittedName>
</protein>
<dbReference type="GO" id="GO:0004674">
    <property type="term" value="F:protein serine/threonine kinase activity"/>
    <property type="evidence" value="ECO:0007669"/>
    <property type="project" value="TreeGrafter"/>
</dbReference>
<keyword evidence="2" id="KW-0418">Kinase</keyword>
<organism evidence="2 3">
    <name type="scientific">Rhizophagus clarus</name>
    <dbReference type="NCBI Taxonomy" id="94130"/>
    <lineage>
        <taxon>Eukaryota</taxon>
        <taxon>Fungi</taxon>
        <taxon>Fungi incertae sedis</taxon>
        <taxon>Mucoromycota</taxon>
        <taxon>Glomeromycotina</taxon>
        <taxon>Glomeromycetes</taxon>
        <taxon>Glomerales</taxon>
        <taxon>Glomeraceae</taxon>
        <taxon>Rhizophagus</taxon>
    </lineage>
</organism>
<dbReference type="GO" id="GO:0005524">
    <property type="term" value="F:ATP binding"/>
    <property type="evidence" value="ECO:0007669"/>
    <property type="project" value="InterPro"/>
</dbReference>
<reference evidence="2" key="1">
    <citation type="submission" date="2019-10" db="EMBL/GenBank/DDBJ databases">
        <title>Conservation and host-specific expression of non-tandemly repeated heterogenous ribosome RNA gene in arbuscular mycorrhizal fungi.</title>
        <authorList>
            <person name="Maeda T."/>
            <person name="Kobayashi Y."/>
            <person name="Nakagawa T."/>
            <person name="Ezawa T."/>
            <person name="Yamaguchi K."/>
            <person name="Bino T."/>
            <person name="Nishimoto Y."/>
            <person name="Shigenobu S."/>
            <person name="Kawaguchi M."/>
        </authorList>
    </citation>
    <scope>NUCLEOTIDE SEQUENCE</scope>
    <source>
        <strain evidence="2">HR1</strain>
    </source>
</reference>
<evidence type="ECO:0000313" key="2">
    <source>
        <dbReference type="EMBL" id="GET03060.1"/>
    </source>
</evidence>
<dbReference type="OrthoDB" id="26722at2759"/>
<dbReference type="PANTHER" id="PTHR44329:SF293">
    <property type="entry name" value="MITOGEN-ACTIVATED PROTEIN KINASE KINASE KINASE"/>
    <property type="match status" value="1"/>
</dbReference>
<evidence type="ECO:0000259" key="1">
    <source>
        <dbReference type="PROSITE" id="PS50011"/>
    </source>
</evidence>
<dbReference type="AlphaFoldDB" id="A0A8H3MBV3"/>
<dbReference type="Gene3D" id="1.10.510.10">
    <property type="entry name" value="Transferase(Phosphotransferase) domain 1"/>
    <property type="match status" value="1"/>
</dbReference>
<dbReference type="PROSITE" id="PS50011">
    <property type="entry name" value="PROTEIN_KINASE_DOM"/>
    <property type="match status" value="1"/>
</dbReference>
<dbReference type="InterPro" id="IPR000719">
    <property type="entry name" value="Prot_kinase_dom"/>
</dbReference>
<sequence>MSSSLNSKNNDIDKQIQWFKDGITKSYINYYDYTEFKNIKVIGFGKVYQATWKNSNTVVALKFFENSSLIMKEIINEIKLLHRVSFHINIIKFFAITERKDDNDSMDSNYLLILECADSGTLGSYLKDNFNKLDWNIKLRFAIQIADAVLCIHQNDIIHCDLNSENILVRQNTIKLADFGLSRRLDEVSTQKDILGIVSYIDPQHFQVQTNNSNNGYHYRPNKKSDVYSVGVLLWEISSSQKPFKSYEFYHKPKLMLEISNGKREVPILNTPIDYISIYTKCWQNNSNDRPDMQQVFSNLKSINLNTNETMTLPTGTFSIKNTSQTLRNIKQCLWNDEADKLLLLYLSYNGDKVIKFQKTRCGNVKVELWHSASKWMSINGYYYSPNQCYCRWKNINHCYKWKWNPMDSKST</sequence>
<dbReference type="Pfam" id="PF07714">
    <property type="entry name" value="PK_Tyr_Ser-Thr"/>
    <property type="match status" value="1"/>
</dbReference>
<comment type="caution">
    <text evidence="2">The sequence shown here is derived from an EMBL/GenBank/DDBJ whole genome shotgun (WGS) entry which is preliminary data.</text>
</comment>
<dbReference type="Proteomes" id="UP000615446">
    <property type="component" value="Unassembled WGS sequence"/>
</dbReference>
<dbReference type="InterPro" id="IPR051681">
    <property type="entry name" value="Ser/Thr_Kinases-Pseudokinases"/>
</dbReference>
<keyword evidence="2" id="KW-0808">Transferase</keyword>
<dbReference type="PANTHER" id="PTHR44329">
    <property type="entry name" value="SERINE/THREONINE-PROTEIN KINASE TNNI3K-RELATED"/>
    <property type="match status" value="1"/>
</dbReference>
<proteinExistence type="predicted"/>
<dbReference type="EMBL" id="BLAL01000319">
    <property type="protein sequence ID" value="GET03060.1"/>
    <property type="molecule type" value="Genomic_DNA"/>
</dbReference>
<name>A0A8H3MBV3_9GLOM</name>
<dbReference type="InterPro" id="IPR001245">
    <property type="entry name" value="Ser-Thr/Tyr_kinase_cat_dom"/>
</dbReference>
<dbReference type="InterPro" id="IPR011009">
    <property type="entry name" value="Kinase-like_dom_sf"/>
</dbReference>